<proteinExistence type="predicted"/>
<feature type="region of interest" description="Disordered" evidence="1">
    <location>
        <begin position="175"/>
        <end position="203"/>
    </location>
</feature>
<dbReference type="Proteomes" id="UP001153069">
    <property type="component" value="Unassembled WGS sequence"/>
</dbReference>
<dbReference type="AlphaFoldDB" id="A0A9N8DE79"/>
<feature type="compositionally biased region" description="Basic residues" evidence="1">
    <location>
        <begin position="73"/>
        <end position="86"/>
    </location>
</feature>
<dbReference type="EMBL" id="CAICTM010000048">
    <property type="protein sequence ID" value="CAB9498890.1"/>
    <property type="molecule type" value="Genomic_DNA"/>
</dbReference>
<keyword evidence="3" id="KW-1185">Reference proteome</keyword>
<evidence type="ECO:0000256" key="1">
    <source>
        <dbReference type="SAM" id="MobiDB-lite"/>
    </source>
</evidence>
<feature type="compositionally biased region" description="Low complexity" evidence="1">
    <location>
        <begin position="89"/>
        <end position="103"/>
    </location>
</feature>
<sequence length="361" mass="38018">MNRSNSTASNESSSAGGSSYMLELDNEHHDVSNLALPRVASRVQLYPTIETSDASGSSGAAEAEAEESSGLRHSPRHQSKNSRKRNSAPLLSSSLLLPGSSHHSTTLDELAKSISGLQFNSSSSSSSDGDFASSVPALRTAQSQHSVNSTPKIGFGLPQEERIDRLTPDVVGTNSCTDVGATRSLHSTNNDATAASREDEPNDKLKANQTIIATATQEEESTSSLVQQLEGNFRQTTTSTNASGIADYLCVKIKPDGRPYLQIGPDFRVDYIGTAAVTKKAIRNREPTLNVECITCQVQMTCLAKVDYVLCASCQTICPTLGMSSSSPSTTTGTTNKQASAGIGLRTEVVAALVPTEATAA</sequence>
<name>A0A9N8DE79_9STRA</name>
<feature type="region of interest" description="Disordered" evidence="1">
    <location>
        <begin position="50"/>
        <end position="103"/>
    </location>
</feature>
<protein>
    <submittedName>
        <fullName evidence="2">Uncharacterized protein</fullName>
    </submittedName>
</protein>
<accession>A0A9N8DE79</accession>
<feature type="region of interest" description="Disordered" evidence="1">
    <location>
        <begin position="1"/>
        <end position="24"/>
    </location>
</feature>
<feature type="compositionally biased region" description="Low complexity" evidence="1">
    <location>
        <begin position="1"/>
        <end position="19"/>
    </location>
</feature>
<evidence type="ECO:0000313" key="2">
    <source>
        <dbReference type="EMBL" id="CAB9498890.1"/>
    </source>
</evidence>
<organism evidence="2 3">
    <name type="scientific">Seminavis robusta</name>
    <dbReference type="NCBI Taxonomy" id="568900"/>
    <lineage>
        <taxon>Eukaryota</taxon>
        <taxon>Sar</taxon>
        <taxon>Stramenopiles</taxon>
        <taxon>Ochrophyta</taxon>
        <taxon>Bacillariophyta</taxon>
        <taxon>Bacillariophyceae</taxon>
        <taxon>Bacillariophycidae</taxon>
        <taxon>Naviculales</taxon>
        <taxon>Naviculaceae</taxon>
        <taxon>Seminavis</taxon>
    </lineage>
</organism>
<gene>
    <name evidence="2" type="ORF">SEMRO_48_G028100.1</name>
</gene>
<evidence type="ECO:0000313" key="3">
    <source>
        <dbReference type="Proteomes" id="UP001153069"/>
    </source>
</evidence>
<comment type="caution">
    <text evidence="2">The sequence shown here is derived from an EMBL/GenBank/DDBJ whole genome shotgun (WGS) entry which is preliminary data.</text>
</comment>
<feature type="compositionally biased region" description="Polar residues" evidence="1">
    <location>
        <begin position="184"/>
        <end position="193"/>
    </location>
</feature>
<reference evidence="2" key="1">
    <citation type="submission" date="2020-06" db="EMBL/GenBank/DDBJ databases">
        <authorList>
            <consortium name="Plant Systems Biology data submission"/>
        </authorList>
    </citation>
    <scope>NUCLEOTIDE SEQUENCE</scope>
    <source>
        <strain evidence="2">D6</strain>
    </source>
</reference>